<organism evidence="1 2">
    <name type="scientific">Francisella opportunistica</name>
    <dbReference type="NCBI Taxonomy" id="2016517"/>
    <lineage>
        <taxon>Bacteria</taxon>
        <taxon>Pseudomonadati</taxon>
        <taxon>Pseudomonadota</taxon>
        <taxon>Gammaproteobacteria</taxon>
        <taxon>Thiotrichales</taxon>
        <taxon>Francisellaceae</taxon>
        <taxon>Francisella</taxon>
    </lineage>
</organism>
<dbReference type="Gene3D" id="3.30.460.40">
    <property type="match status" value="1"/>
</dbReference>
<dbReference type="RefSeq" id="WP_071628667.1">
    <property type="nucleotide sequence ID" value="NZ_CP022375.1"/>
</dbReference>
<dbReference type="KEGG" id="foo:CGC45_01630"/>
<evidence type="ECO:0000313" key="1">
    <source>
        <dbReference type="EMBL" id="AXH29380.1"/>
    </source>
</evidence>
<dbReference type="Proteomes" id="UP000253862">
    <property type="component" value="Chromosome"/>
</dbReference>
<proteinExistence type="predicted"/>
<reference evidence="1 2" key="1">
    <citation type="submission" date="2017-07" db="EMBL/GenBank/DDBJ databases">
        <title>Complete genome sequences and comparative analysis of the novel pathogen Francisella opportunistica.</title>
        <authorList>
            <person name="Dietrich E.A."/>
            <person name="Kingry L.C."/>
            <person name="Petersen J.M."/>
        </authorList>
    </citation>
    <scope>NUCLEOTIDE SEQUENCE [LARGE SCALE GENOMIC DNA]</scope>
    <source>
        <strain evidence="1 2">14-2155</strain>
    </source>
</reference>
<evidence type="ECO:0000313" key="2">
    <source>
        <dbReference type="Proteomes" id="UP000253862"/>
    </source>
</evidence>
<keyword evidence="2" id="KW-1185">Reference proteome</keyword>
<gene>
    <name evidence="1" type="ORF">CGC43_01650</name>
</gene>
<name>A0A345JPY4_9GAMM</name>
<dbReference type="EMBL" id="CP022375">
    <property type="protein sequence ID" value="AXH29380.1"/>
    <property type="molecule type" value="Genomic_DNA"/>
</dbReference>
<protein>
    <submittedName>
        <fullName evidence="1">Uncharacterized protein</fullName>
    </submittedName>
</protein>
<accession>A0A345JPY4</accession>
<dbReference type="AlphaFoldDB" id="A0A345JPY4"/>
<sequence>MKRPILFPIEVNNNIKTNNFISLTDEPKKENINIQSYSEKINYILRILLKISDFKFAIGGSYAYSLRFNDFNPLPNDIDIFFISIEQSTPFFNTLKNCIKNHIKETYLEEPFSLIETNTGAKFDFLKSKQQLNIDFVSMERLMKFSKKQTSFFKDHYVDIIDGIPLLSLDDMLLLYELRKTERPSDILRIENIYKTKFNQQ</sequence>